<dbReference type="Proteomes" id="UP000297982">
    <property type="component" value="Unassembled WGS sequence"/>
</dbReference>
<protein>
    <submittedName>
        <fullName evidence="1">Uncharacterized protein</fullName>
    </submittedName>
</protein>
<organism evidence="1 2">
    <name type="scientific">Halobacillus salinus</name>
    <dbReference type="NCBI Taxonomy" id="192814"/>
    <lineage>
        <taxon>Bacteria</taxon>
        <taxon>Bacillati</taxon>
        <taxon>Bacillota</taxon>
        <taxon>Bacilli</taxon>
        <taxon>Bacillales</taxon>
        <taxon>Bacillaceae</taxon>
        <taxon>Halobacillus</taxon>
    </lineage>
</organism>
<name>A0A4Z0GVY6_9BACI</name>
<dbReference type="AlphaFoldDB" id="A0A4Z0GVY6"/>
<dbReference type="STRING" id="192814.GCA_900166575_00100"/>
<accession>A0A4Z0GVY6</accession>
<sequence>MKLVEIYRVKTFVIEENLEKVKQGVLSIDSLQVGNYKNVMWQSQPGVEQFVPSEDAVPTEGGIGEKTDVASIRLEFSIPRDEALLRKVIEEGIYPNHPWDEPVVQVSEELEART</sequence>
<dbReference type="OrthoDB" id="1690807at2"/>
<dbReference type="Gene3D" id="3.30.70.120">
    <property type="match status" value="1"/>
</dbReference>
<proteinExistence type="predicted"/>
<evidence type="ECO:0000313" key="1">
    <source>
        <dbReference type="EMBL" id="TGB01418.1"/>
    </source>
</evidence>
<dbReference type="EMBL" id="SRJC01000006">
    <property type="protein sequence ID" value="TGB01418.1"/>
    <property type="molecule type" value="Genomic_DNA"/>
</dbReference>
<dbReference type="PANTHER" id="PTHR41774:SF1">
    <property type="entry name" value="NGG1P INTERACTING FACTOR NIF3"/>
    <property type="match status" value="1"/>
</dbReference>
<dbReference type="InterPro" id="IPR036069">
    <property type="entry name" value="DUF34/NIF3_sf"/>
</dbReference>
<keyword evidence="2" id="KW-1185">Reference proteome</keyword>
<dbReference type="RefSeq" id="WP_079478571.1">
    <property type="nucleotide sequence ID" value="NZ_FVYZ01000004.1"/>
</dbReference>
<dbReference type="SUPFAM" id="SSF102705">
    <property type="entry name" value="NIF3 (NGG1p interacting factor 3)-like"/>
    <property type="match status" value="1"/>
</dbReference>
<comment type="caution">
    <text evidence="1">The sequence shown here is derived from an EMBL/GenBank/DDBJ whole genome shotgun (WGS) entry which is preliminary data.</text>
</comment>
<gene>
    <name evidence="1" type="ORF">E4663_16565</name>
</gene>
<evidence type="ECO:0000313" key="2">
    <source>
        <dbReference type="Proteomes" id="UP000297982"/>
    </source>
</evidence>
<dbReference type="InterPro" id="IPR015867">
    <property type="entry name" value="N-reg_PII/ATP_PRibTrfase_C"/>
</dbReference>
<dbReference type="PANTHER" id="PTHR41774">
    <property type="match status" value="1"/>
</dbReference>
<reference evidence="1 2" key="1">
    <citation type="journal article" date="2003" name="Int. J. Syst. Evol. Microbiol.">
        <title>Halobacillus salinus sp. nov., isolated from a salt lake on the coast of the East Sea in Korea.</title>
        <authorList>
            <person name="Yoon J.H."/>
            <person name="Kang K.H."/>
            <person name="Park Y.H."/>
        </authorList>
    </citation>
    <scope>NUCLEOTIDE SEQUENCE [LARGE SCALE GENOMIC DNA]</scope>
    <source>
        <strain evidence="1 2">HSL-3</strain>
    </source>
</reference>